<feature type="non-terminal residue" evidence="1">
    <location>
        <position position="26"/>
    </location>
</feature>
<dbReference type="AlphaFoldDB" id="A0A392SVY3"/>
<protein>
    <submittedName>
        <fullName evidence="1">Uncharacterized protein</fullName>
    </submittedName>
</protein>
<organism evidence="1 2">
    <name type="scientific">Trifolium medium</name>
    <dbReference type="NCBI Taxonomy" id="97028"/>
    <lineage>
        <taxon>Eukaryota</taxon>
        <taxon>Viridiplantae</taxon>
        <taxon>Streptophyta</taxon>
        <taxon>Embryophyta</taxon>
        <taxon>Tracheophyta</taxon>
        <taxon>Spermatophyta</taxon>
        <taxon>Magnoliopsida</taxon>
        <taxon>eudicotyledons</taxon>
        <taxon>Gunneridae</taxon>
        <taxon>Pentapetalae</taxon>
        <taxon>rosids</taxon>
        <taxon>fabids</taxon>
        <taxon>Fabales</taxon>
        <taxon>Fabaceae</taxon>
        <taxon>Papilionoideae</taxon>
        <taxon>50 kb inversion clade</taxon>
        <taxon>NPAAA clade</taxon>
        <taxon>Hologalegina</taxon>
        <taxon>IRL clade</taxon>
        <taxon>Trifolieae</taxon>
        <taxon>Trifolium</taxon>
    </lineage>
</organism>
<dbReference type="Proteomes" id="UP000265520">
    <property type="component" value="Unassembled WGS sequence"/>
</dbReference>
<dbReference type="EMBL" id="LXQA010449915">
    <property type="protein sequence ID" value="MCI52612.1"/>
    <property type="molecule type" value="Genomic_DNA"/>
</dbReference>
<evidence type="ECO:0000313" key="2">
    <source>
        <dbReference type="Proteomes" id="UP000265520"/>
    </source>
</evidence>
<proteinExistence type="predicted"/>
<reference evidence="1 2" key="1">
    <citation type="journal article" date="2018" name="Front. Plant Sci.">
        <title>Red Clover (Trifolium pratense) and Zigzag Clover (T. medium) - A Picture of Genomic Similarities and Differences.</title>
        <authorList>
            <person name="Dluhosova J."/>
            <person name="Istvanek J."/>
            <person name="Nedelnik J."/>
            <person name="Repkova J."/>
        </authorList>
    </citation>
    <scope>NUCLEOTIDE SEQUENCE [LARGE SCALE GENOMIC DNA]</scope>
    <source>
        <strain evidence="2">cv. 10/8</strain>
        <tissue evidence="1">Leaf</tissue>
    </source>
</reference>
<keyword evidence="2" id="KW-1185">Reference proteome</keyword>
<name>A0A392SVY3_9FABA</name>
<accession>A0A392SVY3</accession>
<comment type="caution">
    <text evidence="1">The sequence shown here is derived from an EMBL/GenBank/DDBJ whole genome shotgun (WGS) entry which is preliminary data.</text>
</comment>
<sequence>MIGGCCSATDNARCTHGEHPPFIPRH</sequence>
<evidence type="ECO:0000313" key="1">
    <source>
        <dbReference type="EMBL" id="MCI52612.1"/>
    </source>
</evidence>